<evidence type="ECO:0000259" key="9">
    <source>
        <dbReference type="PROSITE" id="PS51007"/>
    </source>
</evidence>
<dbReference type="InterPro" id="IPR054782">
    <property type="entry name" value="Cytochro_C551"/>
</dbReference>
<feature type="signal peptide" evidence="8">
    <location>
        <begin position="1"/>
        <end position="17"/>
    </location>
</feature>
<evidence type="ECO:0000313" key="10">
    <source>
        <dbReference type="EMBL" id="MDQ0269075.1"/>
    </source>
</evidence>
<dbReference type="PIRSF" id="PIRSF000025">
    <property type="entry name" value="Cytc_Bsub_c550"/>
    <property type="match status" value="1"/>
</dbReference>
<proteinExistence type="predicted"/>
<dbReference type="EMBL" id="JAUSUB010000003">
    <property type="protein sequence ID" value="MDQ0269075.1"/>
    <property type="molecule type" value="Genomic_DNA"/>
</dbReference>
<protein>
    <submittedName>
        <fullName evidence="10">Cytochrome c551</fullName>
    </submittedName>
</protein>
<dbReference type="NCBIfam" id="NF045774">
    <property type="entry name" value="cytochro_C551"/>
    <property type="match status" value="1"/>
</dbReference>
<evidence type="ECO:0000256" key="6">
    <source>
        <dbReference type="PROSITE-ProRule" id="PRU00433"/>
    </source>
</evidence>
<evidence type="ECO:0000256" key="3">
    <source>
        <dbReference type="ARBA" id="ARBA00022723"/>
    </source>
</evidence>
<dbReference type="PROSITE" id="PS51257">
    <property type="entry name" value="PROKAR_LIPOPROTEIN"/>
    <property type="match status" value="1"/>
</dbReference>
<dbReference type="SUPFAM" id="SSF46626">
    <property type="entry name" value="Cytochrome c"/>
    <property type="match status" value="1"/>
</dbReference>
<evidence type="ECO:0000256" key="2">
    <source>
        <dbReference type="ARBA" id="ARBA00022617"/>
    </source>
</evidence>
<organism evidence="10 11">
    <name type="scientific">Cytobacillus purgationiresistens</name>
    <dbReference type="NCBI Taxonomy" id="863449"/>
    <lineage>
        <taxon>Bacteria</taxon>
        <taxon>Bacillati</taxon>
        <taxon>Bacillota</taxon>
        <taxon>Bacilli</taxon>
        <taxon>Bacillales</taxon>
        <taxon>Bacillaceae</taxon>
        <taxon>Cytobacillus</taxon>
    </lineage>
</organism>
<comment type="caution">
    <text evidence="10">The sequence shown here is derived from an EMBL/GenBank/DDBJ whole genome shotgun (WGS) entry which is preliminary data.</text>
</comment>
<sequence length="114" mass="11544">MKKKLLALLFGSVLVLAACGGGNNDATEDNGTDNGGETTTADAGDAEKLYEQSCISCHGGDLSGGAGPNLQEVGAKYSKDEILDIIENGKGAMPGNLLSGDEAAEVADWLAAKK</sequence>
<keyword evidence="2 6" id="KW-0349">Heme</keyword>
<dbReference type="Gene3D" id="1.10.760.10">
    <property type="entry name" value="Cytochrome c-like domain"/>
    <property type="match status" value="1"/>
</dbReference>
<keyword evidence="1" id="KW-0813">Transport</keyword>
<keyword evidence="8" id="KW-0732">Signal</keyword>
<gene>
    <name evidence="10" type="ORF">J2S17_000945</name>
</gene>
<evidence type="ECO:0000256" key="1">
    <source>
        <dbReference type="ARBA" id="ARBA00022448"/>
    </source>
</evidence>
<keyword evidence="3 6" id="KW-0479">Metal-binding</keyword>
<dbReference type="PROSITE" id="PS51007">
    <property type="entry name" value="CYTC"/>
    <property type="match status" value="1"/>
</dbReference>
<dbReference type="PANTHER" id="PTHR37823">
    <property type="entry name" value="CYTOCHROME C-553-LIKE"/>
    <property type="match status" value="1"/>
</dbReference>
<evidence type="ECO:0000256" key="7">
    <source>
        <dbReference type="SAM" id="MobiDB-lite"/>
    </source>
</evidence>
<evidence type="ECO:0000256" key="8">
    <source>
        <dbReference type="SAM" id="SignalP"/>
    </source>
</evidence>
<name>A0ABU0AG49_9BACI</name>
<reference evidence="10 11" key="1">
    <citation type="submission" date="2023-07" db="EMBL/GenBank/DDBJ databases">
        <title>Genomic Encyclopedia of Type Strains, Phase IV (KMG-IV): sequencing the most valuable type-strain genomes for metagenomic binning, comparative biology and taxonomic classification.</title>
        <authorList>
            <person name="Goeker M."/>
        </authorList>
    </citation>
    <scope>NUCLEOTIDE SEQUENCE [LARGE SCALE GENOMIC DNA]</scope>
    <source>
        <strain evidence="10 11">DSM 23494</strain>
    </source>
</reference>
<dbReference type="Pfam" id="PF13442">
    <property type="entry name" value="Cytochrome_CBB3"/>
    <property type="match status" value="1"/>
</dbReference>
<feature type="chain" id="PRO_5046431517" evidence="8">
    <location>
        <begin position="18"/>
        <end position="114"/>
    </location>
</feature>
<evidence type="ECO:0000256" key="4">
    <source>
        <dbReference type="ARBA" id="ARBA00022982"/>
    </source>
</evidence>
<accession>A0ABU0AG49</accession>
<dbReference type="InterPro" id="IPR051811">
    <property type="entry name" value="Cytochrome_c550/c551-like"/>
</dbReference>
<keyword evidence="5 6" id="KW-0408">Iron</keyword>
<keyword evidence="11" id="KW-1185">Reference proteome</keyword>
<evidence type="ECO:0000256" key="5">
    <source>
        <dbReference type="ARBA" id="ARBA00023004"/>
    </source>
</evidence>
<dbReference type="InterPro" id="IPR009056">
    <property type="entry name" value="Cyt_c-like_dom"/>
</dbReference>
<feature type="region of interest" description="Disordered" evidence="7">
    <location>
        <begin position="21"/>
        <end position="43"/>
    </location>
</feature>
<evidence type="ECO:0000313" key="11">
    <source>
        <dbReference type="Proteomes" id="UP001238088"/>
    </source>
</evidence>
<dbReference type="InterPro" id="IPR036909">
    <property type="entry name" value="Cyt_c-like_dom_sf"/>
</dbReference>
<dbReference type="InterPro" id="IPR012218">
    <property type="entry name" value="Cyt_c_BACSU-c550-type"/>
</dbReference>
<keyword evidence="4" id="KW-0249">Electron transport</keyword>
<dbReference type="Proteomes" id="UP001238088">
    <property type="component" value="Unassembled WGS sequence"/>
</dbReference>
<dbReference type="RefSeq" id="WP_307472356.1">
    <property type="nucleotide sequence ID" value="NZ_JAUSUB010000003.1"/>
</dbReference>
<feature type="domain" description="Cytochrome c" evidence="9">
    <location>
        <begin position="41"/>
        <end position="114"/>
    </location>
</feature>
<dbReference type="PANTHER" id="PTHR37823:SF4">
    <property type="entry name" value="MENAQUINOL-CYTOCHROME C REDUCTASE CYTOCHROME B_C SUBUNIT"/>
    <property type="match status" value="1"/>
</dbReference>